<dbReference type="GO" id="GO:0007165">
    <property type="term" value="P:signal transduction"/>
    <property type="evidence" value="ECO:0007669"/>
    <property type="project" value="UniProtKB-KW"/>
</dbReference>
<feature type="domain" description="Methyl-accepting transducer" evidence="9">
    <location>
        <begin position="267"/>
        <end position="503"/>
    </location>
</feature>
<dbReference type="InterPro" id="IPR003660">
    <property type="entry name" value="HAMP_dom"/>
</dbReference>
<dbReference type="AlphaFoldDB" id="A0A5C0B296"/>
<dbReference type="Pfam" id="PF00015">
    <property type="entry name" value="MCPsignal"/>
    <property type="match status" value="1"/>
</dbReference>
<dbReference type="PANTHER" id="PTHR32089:SF119">
    <property type="entry name" value="METHYL-ACCEPTING CHEMOTAXIS PROTEIN CTPL"/>
    <property type="match status" value="1"/>
</dbReference>
<dbReference type="FunFam" id="1.10.287.950:FF:000001">
    <property type="entry name" value="Methyl-accepting chemotaxis sensory transducer"/>
    <property type="match status" value="1"/>
</dbReference>
<dbReference type="EMBL" id="CP043046">
    <property type="protein sequence ID" value="QEI08034.1"/>
    <property type="molecule type" value="Genomic_DNA"/>
</dbReference>
<dbReference type="CDD" id="cd19410">
    <property type="entry name" value="HK9-like_sensor"/>
    <property type="match status" value="1"/>
</dbReference>
<sequence>MLGRITITQKLSAGFGIVILIIALLVAVTWRSFSATEESSKWNIHTYKVMDLMQDAKLSLINIETGMRGFLLAGRDDFLDPTVSGKQSFDQNLAELKRLTSDNPRQQQRLEELRKFYTDWITADVDGMIALRRTNPSEGVMTARVAEARGKAKMDRMRQILNEAQADEDKLLADRQQAFIDQQSTALKTLLIGGALAALIGITVAIALSASIKRRLTQAIQVASAIAAGRLDGTIDAGKQDEIGSLLTALSDMQTQLHQMILGIKSGAQQLLETSSSVAAASSQLAVAARDQSQSAGSMAAAVEELTVSISHVASNATEAHGISTDSGKQSVEGGNVLKRTLVSVEEIASTVQSSAADANELGRSIGEISTIVNVIKSIADQTNLLALNAAIEAARAGEHGPGFAVVADEVRQLAQRTASATHEIGQMIGKVQGSTQRVVQQMAVGLEQANSGLTLAQSAGDVIELIGEGSNRIVSAVDQISAALQQQSAASQDVARSVETIAQMAQTNSDAVDQVSRNASSIKELANSLELQVARFKV</sequence>
<dbReference type="KEGG" id="pacr:FXN63_20955"/>
<feature type="domain" description="HAMP" evidence="10">
    <location>
        <begin position="210"/>
        <end position="262"/>
    </location>
</feature>
<dbReference type="SUPFAM" id="SSF58104">
    <property type="entry name" value="Methyl-accepting chemotaxis protein (MCP) signaling domain"/>
    <property type="match status" value="1"/>
</dbReference>
<evidence type="ECO:0000256" key="4">
    <source>
        <dbReference type="ARBA" id="ARBA00023136"/>
    </source>
</evidence>
<proteinExistence type="inferred from homology"/>
<comment type="similarity">
    <text evidence="6">Belongs to the methyl-accepting chemotaxis (MCP) protein family.</text>
</comment>
<evidence type="ECO:0000313" key="11">
    <source>
        <dbReference type="EMBL" id="QEI08034.1"/>
    </source>
</evidence>
<dbReference type="RefSeq" id="WP_148817163.1">
    <property type="nucleotide sequence ID" value="NZ_CP043046.1"/>
</dbReference>
<dbReference type="CDD" id="cd11386">
    <property type="entry name" value="MCP_signal"/>
    <property type="match status" value="1"/>
</dbReference>
<feature type="transmembrane region" description="Helical" evidence="8">
    <location>
        <begin position="190"/>
        <end position="210"/>
    </location>
</feature>
<keyword evidence="4 8" id="KW-0472">Membrane</keyword>
<evidence type="ECO:0000256" key="1">
    <source>
        <dbReference type="ARBA" id="ARBA00004141"/>
    </source>
</evidence>
<dbReference type="PROSITE" id="PS50111">
    <property type="entry name" value="CHEMOTAXIS_TRANSDUC_2"/>
    <property type="match status" value="1"/>
</dbReference>
<dbReference type="OrthoDB" id="9806477at2"/>
<evidence type="ECO:0000313" key="12">
    <source>
        <dbReference type="Proteomes" id="UP000325161"/>
    </source>
</evidence>
<keyword evidence="2 8" id="KW-0812">Transmembrane</keyword>
<dbReference type="Pfam" id="PF05227">
    <property type="entry name" value="CHASE3"/>
    <property type="match status" value="1"/>
</dbReference>
<protein>
    <submittedName>
        <fullName evidence="11">Methyl-accepting chemotaxis protein</fullName>
    </submittedName>
</protein>
<dbReference type="InterPro" id="IPR004089">
    <property type="entry name" value="MCPsignal_dom"/>
</dbReference>
<evidence type="ECO:0000256" key="5">
    <source>
        <dbReference type="ARBA" id="ARBA00023224"/>
    </source>
</evidence>
<dbReference type="Proteomes" id="UP000325161">
    <property type="component" value="Chromosome"/>
</dbReference>
<keyword evidence="12" id="KW-1185">Reference proteome</keyword>
<reference evidence="11 12" key="1">
    <citation type="submission" date="2019-08" db="EMBL/GenBank/DDBJ databases">
        <title>Amphibian skin-associated Pigmentiphaga: genome sequence and occurrence across geography and hosts.</title>
        <authorList>
            <person name="Bletz M.C."/>
            <person name="Bunk B."/>
            <person name="Sproeer C."/>
            <person name="Biwer P."/>
            <person name="Reiter S."/>
            <person name="Rabemananjara F.C.E."/>
            <person name="Schulz S."/>
            <person name="Overmann J."/>
            <person name="Vences M."/>
        </authorList>
    </citation>
    <scope>NUCLEOTIDE SEQUENCE [LARGE SCALE GENOMIC DNA]</scope>
    <source>
        <strain evidence="11 12">Mada1488</strain>
    </source>
</reference>
<keyword evidence="5 7" id="KW-0807">Transducer</keyword>
<evidence type="ECO:0000256" key="8">
    <source>
        <dbReference type="SAM" id="Phobius"/>
    </source>
</evidence>
<dbReference type="SMART" id="SM00304">
    <property type="entry name" value="HAMP"/>
    <property type="match status" value="1"/>
</dbReference>
<evidence type="ECO:0000259" key="10">
    <source>
        <dbReference type="PROSITE" id="PS50885"/>
    </source>
</evidence>
<evidence type="ECO:0000256" key="6">
    <source>
        <dbReference type="ARBA" id="ARBA00029447"/>
    </source>
</evidence>
<name>A0A5C0B296_9BURK</name>
<dbReference type="CDD" id="cd06225">
    <property type="entry name" value="HAMP"/>
    <property type="match status" value="1"/>
</dbReference>
<dbReference type="SMART" id="SM00283">
    <property type="entry name" value="MA"/>
    <property type="match status" value="1"/>
</dbReference>
<evidence type="ECO:0000259" key="9">
    <source>
        <dbReference type="PROSITE" id="PS50111"/>
    </source>
</evidence>
<keyword evidence="3 8" id="KW-1133">Transmembrane helix</keyword>
<dbReference type="PANTHER" id="PTHR32089">
    <property type="entry name" value="METHYL-ACCEPTING CHEMOTAXIS PROTEIN MCPB"/>
    <property type="match status" value="1"/>
</dbReference>
<dbReference type="InterPro" id="IPR007891">
    <property type="entry name" value="CHASE3"/>
</dbReference>
<organism evidence="11 12">
    <name type="scientific">Pigmentiphaga aceris</name>
    <dbReference type="NCBI Taxonomy" id="1940612"/>
    <lineage>
        <taxon>Bacteria</taxon>
        <taxon>Pseudomonadati</taxon>
        <taxon>Pseudomonadota</taxon>
        <taxon>Betaproteobacteria</taxon>
        <taxon>Burkholderiales</taxon>
        <taxon>Alcaligenaceae</taxon>
        <taxon>Pigmentiphaga</taxon>
    </lineage>
</organism>
<comment type="subcellular location">
    <subcellularLocation>
        <location evidence="1">Membrane</location>
        <topology evidence="1">Multi-pass membrane protein</topology>
    </subcellularLocation>
</comment>
<dbReference type="GO" id="GO:0006935">
    <property type="term" value="P:chemotaxis"/>
    <property type="evidence" value="ECO:0007669"/>
    <property type="project" value="UniProtKB-ARBA"/>
</dbReference>
<evidence type="ECO:0000256" key="7">
    <source>
        <dbReference type="PROSITE-ProRule" id="PRU00284"/>
    </source>
</evidence>
<accession>A0A5C0B296</accession>
<dbReference type="GO" id="GO:0016020">
    <property type="term" value="C:membrane"/>
    <property type="evidence" value="ECO:0007669"/>
    <property type="project" value="UniProtKB-SubCell"/>
</dbReference>
<dbReference type="PROSITE" id="PS50885">
    <property type="entry name" value="HAMP"/>
    <property type="match status" value="1"/>
</dbReference>
<evidence type="ECO:0000256" key="3">
    <source>
        <dbReference type="ARBA" id="ARBA00022989"/>
    </source>
</evidence>
<evidence type="ECO:0000256" key="2">
    <source>
        <dbReference type="ARBA" id="ARBA00022692"/>
    </source>
</evidence>
<gene>
    <name evidence="11" type="ORF">FXN63_20955</name>
</gene>
<dbReference type="Gene3D" id="1.10.287.950">
    <property type="entry name" value="Methyl-accepting chemotaxis protein"/>
    <property type="match status" value="1"/>
</dbReference>
<feature type="transmembrane region" description="Helical" evidence="8">
    <location>
        <begin position="12"/>
        <end position="30"/>
    </location>
</feature>
<dbReference type="Pfam" id="PF00672">
    <property type="entry name" value="HAMP"/>
    <property type="match status" value="1"/>
</dbReference>